<dbReference type="EMBL" id="OD565853">
    <property type="protein sequence ID" value="CAD7442776.1"/>
    <property type="molecule type" value="Genomic_DNA"/>
</dbReference>
<sequence length="174" mass="19401">MKIELGSVSCLSEGQDGGEDDDETEAEPVPCFMEALHVFGTMRVSPMKTHVFTTRVLNRKCLASDASLLLRVKNRRLIGDADWLAVRAKPSLSTVRPHVQDTEQELLNNEEIIRNASTLVRVNDGNHCVCGQSPWIVLVIIQQHYSFVPPAQLAAHGLDEFRGSGFDLVETLWF</sequence>
<reference evidence="2" key="1">
    <citation type="submission" date="2020-11" db="EMBL/GenBank/DDBJ databases">
        <authorList>
            <person name="Tran Van P."/>
        </authorList>
    </citation>
    <scope>NUCLEOTIDE SEQUENCE</scope>
</reference>
<accession>A0A7R9EXH5</accession>
<feature type="region of interest" description="Disordered" evidence="1">
    <location>
        <begin position="1"/>
        <end position="25"/>
    </location>
</feature>
<gene>
    <name evidence="2" type="ORF">TBIB3V08_LOCUS5202</name>
</gene>
<name>A0A7R9EXH5_9NEOP</name>
<dbReference type="AlphaFoldDB" id="A0A7R9EXH5"/>
<protein>
    <submittedName>
        <fullName evidence="2">Uncharacterized protein</fullName>
    </submittedName>
</protein>
<organism evidence="2">
    <name type="scientific">Timema bartmani</name>
    <dbReference type="NCBI Taxonomy" id="61472"/>
    <lineage>
        <taxon>Eukaryota</taxon>
        <taxon>Metazoa</taxon>
        <taxon>Ecdysozoa</taxon>
        <taxon>Arthropoda</taxon>
        <taxon>Hexapoda</taxon>
        <taxon>Insecta</taxon>
        <taxon>Pterygota</taxon>
        <taxon>Neoptera</taxon>
        <taxon>Polyneoptera</taxon>
        <taxon>Phasmatodea</taxon>
        <taxon>Timematodea</taxon>
        <taxon>Timematoidea</taxon>
        <taxon>Timematidae</taxon>
        <taxon>Timema</taxon>
    </lineage>
</organism>
<feature type="compositionally biased region" description="Acidic residues" evidence="1">
    <location>
        <begin position="16"/>
        <end position="25"/>
    </location>
</feature>
<proteinExistence type="predicted"/>
<evidence type="ECO:0000256" key="1">
    <source>
        <dbReference type="SAM" id="MobiDB-lite"/>
    </source>
</evidence>
<evidence type="ECO:0000313" key="2">
    <source>
        <dbReference type="EMBL" id="CAD7442776.1"/>
    </source>
</evidence>